<feature type="domain" description="Peptidase S9 prolyl oligopeptidase catalytic" evidence="1">
    <location>
        <begin position="123"/>
        <end position="289"/>
    </location>
</feature>
<organism evidence="2 3">
    <name type="scientific">Cohnella thailandensis</name>
    <dbReference type="NCBI Taxonomy" id="557557"/>
    <lineage>
        <taxon>Bacteria</taxon>
        <taxon>Bacillati</taxon>
        <taxon>Bacillota</taxon>
        <taxon>Bacilli</taxon>
        <taxon>Bacillales</taxon>
        <taxon>Paenibacillaceae</taxon>
        <taxon>Cohnella</taxon>
    </lineage>
</organism>
<keyword evidence="3" id="KW-1185">Reference proteome</keyword>
<comment type="caution">
    <text evidence="2">The sequence shown here is derived from an EMBL/GenBank/DDBJ whole genome shotgun (WGS) entry which is preliminary data.</text>
</comment>
<dbReference type="EMBL" id="JACJVQ010000004">
    <property type="protein sequence ID" value="MBB6633355.1"/>
    <property type="molecule type" value="Genomic_DNA"/>
</dbReference>
<protein>
    <submittedName>
        <fullName evidence="2">Alpha/beta fold hydrolase</fullName>
    </submittedName>
</protein>
<dbReference type="PANTHER" id="PTHR12277:SF81">
    <property type="entry name" value="PROTEIN ABHD13"/>
    <property type="match status" value="1"/>
</dbReference>
<evidence type="ECO:0000313" key="2">
    <source>
        <dbReference type="EMBL" id="MBB6633355.1"/>
    </source>
</evidence>
<gene>
    <name evidence="2" type="ORF">H7B67_04470</name>
</gene>
<name>A0A841STJ4_9BACL</name>
<dbReference type="GO" id="GO:0006508">
    <property type="term" value="P:proteolysis"/>
    <property type="evidence" value="ECO:0007669"/>
    <property type="project" value="InterPro"/>
</dbReference>
<dbReference type="InterPro" id="IPR001375">
    <property type="entry name" value="Peptidase_S9_cat"/>
</dbReference>
<accession>A0A841STJ4</accession>
<dbReference type="Pfam" id="PF00326">
    <property type="entry name" value="Peptidase_S9"/>
    <property type="match status" value="1"/>
</dbReference>
<dbReference type="AlphaFoldDB" id="A0A841STJ4"/>
<dbReference type="RefSeq" id="WP_209649239.1">
    <property type="nucleotide sequence ID" value="NZ_JAGGKW010000018.1"/>
</dbReference>
<dbReference type="Gene3D" id="3.40.50.1820">
    <property type="entry name" value="alpha/beta hydrolase"/>
    <property type="match status" value="1"/>
</dbReference>
<dbReference type="GO" id="GO:0008236">
    <property type="term" value="F:serine-type peptidase activity"/>
    <property type="evidence" value="ECO:0007669"/>
    <property type="project" value="InterPro"/>
</dbReference>
<dbReference type="PANTHER" id="PTHR12277">
    <property type="entry name" value="ALPHA/BETA HYDROLASE DOMAIN-CONTAINING PROTEIN"/>
    <property type="match status" value="1"/>
</dbReference>
<evidence type="ECO:0000259" key="1">
    <source>
        <dbReference type="Pfam" id="PF00326"/>
    </source>
</evidence>
<proteinExistence type="predicted"/>
<dbReference type="Proteomes" id="UP000535838">
    <property type="component" value="Unassembled WGS sequence"/>
</dbReference>
<reference evidence="2 3" key="1">
    <citation type="submission" date="2020-08" db="EMBL/GenBank/DDBJ databases">
        <title>Cohnella phylogeny.</title>
        <authorList>
            <person name="Dunlap C."/>
        </authorList>
    </citation>
    <scope>NUCLEOTIDE SEQUENCE [LARGE SCALE GENOMIC DNA]</scope>
    <source>
        <strain evidence="2 3">DSM 25241</strain>
    </source>
</reference>
<dbReference type="InterPro" id="IPR029058">
    <property type="entry name" value="AB_hydrolase_fold"/>
</dbReference>
<dbReference type="SUPFAM" id="SSF53474">
    <property type="entry name" value="alpha/beta-Hydrolases"/>
    <property type="match status" value="1"/>
</dbReference>
<sequence length="294" mass="32815">MILATLLSGCQSASNDGEIISKELIKVPGQNPKVNIYQVFYYSEGTKVEALLTEPIWSGEYPLVVNLHGGRLFREESITHYDFGYTAESISKASHRVITLYPNYRGYMESEGHVQGLADSTLDAQNAVKAAKSMLGKKIKADSTYLLGYSFGGGVALRMASERRDVKAVAAVSPFVGSDEYIRWLDENPKNSSILIAGWRNNLRDLNDDVHKNNGSLLDRIPDIEAPVLFLQGTGDANVIWQTVQQYADDMEKVDKTVNLVMFPNGNHALDDQNREAANEEIVQWFQKYGLSKW</sequence>
<evidence type="ECO:0000313" key="3">
    <source>
        <dbReference type="Proteomes" id="UP000535838"/>
    </source>
</evidence>
<keyword evidence="2" id="KW-0378">Hydrolase</keyword>